<evidence type="ECO:0000256" key="1">
    <source>
        <dbReference type="SAM" id="MobiDB-lite"/>
    </source>
</evidence>
<proteinExistence type="predicted"/>
<reference evidence="2" key="2">
    <citation type="submission" date="2016-06" db="EMBL/GenBank/DDBJ databases">
        <title>The genome of a short-lived fish provides insights into sex chromosome evolution and the genetic control of aging.</title>
        <authorList>
            <person name="Reichwald K."/>
            <person name="Felder M."/>
            <person name="Petzold A."/>
            <person name="Koch P."/>
            <person name="Groth M."/>
            <person name="Platzer M."/>
        </authorList>
    </citation>
    <scope>NUCLEOTIDE SEQUENCE</scope>
    <source>
        <tissue evidence="2">Brain</tissue>
    </source>
</reference>
<feature type="non-terminal residue" evidence="2">
    <location>
        <position position="36"/>
    </location>
</feature>
<accession>A0A1A8MWB5</accession>
<dbReference type="EMBL" id="HAEF01019984">
    <property type="protein sequence ID" value="SBR61143.1"/>
    <property type="molecule type" value="Transcribed_RNA"/>
</dbReference>
<reference evidence="2" key="1">
    <citation type="submission" date="2016-05" db="EMBL/GenBank/DDBJ databases">
        <authorList>
            <person name="Lavstsen T."/>
            <person name="Jespersen J.S."/>
        </authorList>
    </citation>
    <scope>NUCLEOTIDE SEQUENCE</scope>
    <source>
        <tissue evidence="2">Brain</tissue>
    </source>
</reference>
<name>A0A1A8MWB5_9TELE</name>
<protein>
    <submittedName>
        <fullName evidence="2">Uncharacterized protein</fullName>
    </submittedName>
</protein>
<feature type="region of interest" description="Disordered" evidence="1">
    <location>
        <begin position="14"/>
        <end position="36"/>
    </location>
</feature>
<organism evidence="2">
    <name type="scientific">Nothobranchius pienaari</name>
    <dbReference type="NCBI Taxonomy" id="704102"/>
    <lineage>
        <taxon>Eukaryota</taxon>
        <taxon>Metazoa</taxon>
        <taxon>Chordata</taxon>
        <taxon>Craniata</taxon>
        <taxon>Vertebrata</taxon>
        <taxon>Euteleostomi</taxon>
        <taxon>Actinopterygii</taxon>
        <taxon>Neopterygii</taxon>
        <taxon>Teleostei</taxon>
        <taxon>Neoteleostei</taxon>
        <taxon>Acanthomorphata</taxon>
        <taxon>Ovalentaria</taxon>
        <taxon>Atherinomorphae</taxon>
        <taxon>Cyprinodontiformes</taxon>
        <taxon>Nothobranchiidae</taxon>
        <taxon>Nothobranchius</taxon>
    </lineage>
</organism>
<sequence length="36" mass="3960">MLCITNKDTLEEALSPNGVAEEPRDIGNHKITSHLL</sequence>
<dbReference type="AlphaFoldDB" id="A0A1A8MWB5"/>
<evidence type="ECO:0000313" key="2">
    <source>
        <dbReference type="EMBL" id="SBR61143.1"/>
    </source>
</evidence>
<gene>
    <name evidence="2" type="primary">Nfu_g_1_000157</name>
</gene>